<dbReference type="EMBL" id="DAKRPA010000172">
    <property type="protein sequence ID" value="DAZ96271.1"/>
    <property type="molecule type" value="Genomic_DNA"/>
</dbReference>
<evidence type="ECO:0000256" key="7">
    <source>
        <dbReference type="RuleBase" id="RU003802"/>
    </source>
</evidence>
<evidence type="ECO:0000313" key="9">
    <source>
        <dbReference type="EMBL" id="DAZ96271.1"/>
    </source>
</evidence>
<comment type="subcellular location">
    <subcellularLocation>
        <location evidence="1">Cytoplasm</location>
    </subcellularLocation>
</comment>
<dbReference type="FunFam" id="3.40.50.150:FF:000556">
    <property type="entry name" value="Probable protein-L-isoaspartate O-methyltransferase"/>
    <property type="match status" value="1"/>
</dbReference>
<evidence type="ECO:0000256" key="6">
    <source>
        <dbReference type="ARBA" id="ARBA00022691"/>
    </source>
</evidence>
<dbReference type="PROSITE" id="PS01279">
    <property type="entry name" value="PCMT"/>
    <property type="match status" value="1"/>
</dbReference>
<dbReference type="NCBIfam" id="TIGR00080">
    <property type="entry name" value="pimt"/>
    <property type="match status" value="1"/>
</dbReference>
<evidence type="ECO:0000256" key="5">
    <source>
        <dbReference type="ARBA" id="ARBA00022679"/>
    </source>
</evidence>
<gene>
    <name evidence="9" type="ORF">N0F65_008304</name>
</gene>
<evidence type="ECO:0000313" key="10">
    <source>
        <dbReference type="Proteomes" id="UP001146120"/>
    </source>
</evidence>
<keyword evidence="5 7" id="KW-0808">Transferase</keyword>
<evidence type="ECO:0000256" key="1">
    <source>
        <dbReference type="ARBA" id="ARBA00004496"/>
    </source>
</evidence>
<evidence type="ECO:0000256" key="3">
    <source>
        <dbReference type="ARBA" id="ARBA00022490"/>
    </source>
</evidence>
<organism evidence="9 10">
    <name type="scientific">Lagenidium giganteum</name>
    <dbReference type="NCBI Taxonomy" id="4803"/>
    <lineage>
        <taxon>Eukaryota</taxon>
        <taxon>Sar</taxon>
        <taxon>Stramenopiles</taxon>
        <taxon>Oomycota</taxon>
        <taxon>Peronosporomycetes</taxon>
        <taxon>Pythiales</taxon>
        <taxon>Pythiaceae</taxon>
    </lineage>
</organism>
<dbReference type="EC" id="2.1.1.77" evidence="7"/>
<protein>
    <recommendedName>
        <fullName evidence="7">Protein-L-isoaspartate O-methyltransferase</fullName>
        <ecNumber evidence="7">2.1.1.77</ecNumber>
    </recommendedName>
</protein>
<feature type="chain" id="PRO_5043618238" description="Protein-L-isoaspartate O-methyltransferase" evidence="8">
    <location>
        <begin position="21"/>
        <end position="285"/>
    </location>
</feature>
<dbReference type="GO" id="GO:0004719">
    <property type="term" value="F:protein-L-isoaspartate (D-aspartate) O-methyltransferase activity"/>
    <property type="evidence" value="ECO:0007669"/>
    <property type="project" value="UniProtKB-UniRule"/>
</dbReference>
<evidence type="ECO:0000256" key="2">
    <source>
        <dbReference type="ARBA" id="ARBA00005369"/>
    </source>
</evidence>
<dbReference type="GO" id="GO:0032259">
    <property type="term" value="P:methylation"/>
    <property type="evidence" value="ECO:0007669"/>
    <property type="project" value="UniProtKB-KW"/>
</dbReference>
<evidence type="ECO:0000256" key="4">
    <source>
        <dbReference type="ARBA" id="ARBA00022603"/>
    </source>
</evidence>
<dbReference type="Gene3D" id="3.40.50.150">
    <property type="entry name" value="Vaccinia Virus protein VP39"/>
    <property type="match status" value="1"/>
</dbReference>
<dbReference type="GO" id="GO:0005737">
    <property type="term" value="C:cytoplasm"/>
    <property type="evidence" value="ECO:0007669"/>
    <property type="project" value="UniProtKB-SubCell"/>
</dbReference>
<keyword evidence="8" id="KW-0732">Signal</keyword>
<dbReference type="InterPro" id="IPR029063">
    <property type="entry name" value="SAM-dependent_MTases_sf"/>
</dbReference>
<reference evidence="9" key="2">
    <citation type="journal article" date="2023" name="Microbiol Resour">
        <title>Decontamination and Annotation of the Draft Genome Sequence of the Oomycete Lagenidium giganteum ARSEF 373.</title>
        <authorList>
            <person name="Morgan W.R."/>
            <person name="Tartar A."/>
        </authorList>
    </citation>
    <scope>NUCLEOTIDE SEQUENCE</scope>
    <source>
        <strain evidence="9">ARSEF 373</strain>
    </source>
</reference>
<evidence type="ECO:0000256" key="8">
    <source>
        <dbReference type="SAM" id="SignalP"/>
    </source>
</evidence>
<proteinExistence type="inferred from homology"/>
<dbReference type="PANTHER" id="PTHR11579:SF0">
    <property type="entry name" value="PROTEIN-L-ISOASPARTATE(D-ASPARTATE) O-METHYLTRANSFERASE"/>
    <property type="match status" value="1"/>
</dbReference>
<keyword evidence="4 7" id="KW-0489">Methyltransferase</keyword>
<dbReference type="Pfam" id="PF01135">
    <property type="entry name" value="PCMT"/>
    <property type="match status" value="1"/>
</dbReference>
<dbReference type="InterPro" id="IPR000682">
    <property type="entry name" value="PCMT"/>
</dbReference>
<comment type="caution">
    <text evidence="9">The sequence shown here is derived from an EMBL/GenBank/DDBJ whole genome shotgun (WGS) entry which is preliminary data.</text>
</comment>
<dbReference type="PANTHER" id="PTHR11579">
    <property type="entry name" value="PROTEIN-L-ISOASPARTATE O-METHYLTRANSFERASE"/>
    <property type="match status" value="1"/>
</dbReference>
<keyword evidence="6 7" id="KW-0949">S-adenosyl-L-methionine</keyword>
<dbReference type="SUPFAM" id="SSF53335">
    <property type="entry name" value="S-adenosyl-L-methionine-dependent methyltransferases"/>
    <property type="match status" value="1"/>
</dbReference>
<comment type="similarity">
    <text evidence="2 7">Belongs to the methyltransferase superfamily. L-isoaspartyl/D-aspartyl protein methyltransferase family.</text>
</comment>
<reference evidence="9" key="1">
    <citation type="submission" date="2022-11" db="EMBL/GenBank/DDBJ databases">
        <authorList>
            <person name="Morgan W.R."/>
            <person name="Tartar A."/>
        </authorList>
    </citation>
    <scope>NUCLEOTIDE SEQUENCE</scope>
    <source>
        <strain evidence="9">ARSEF 373</strain>
    </source>
</reference>
<comment type="catalytic activity">
    <reaction evidence="7">
        <text>[protein]-L-isoaspartate + S-adenosyl-L-methionine = [protein]-L-isoaspartate alpha-methyl ester + S-adenosyl-L-homocysteine</text>
        <dbReference type="Rhea" id="RHEA:12705"/>
        <dbReference type="Rhea" id="RHEA-COMP:12143"/>
        <dbReference type="Rhea" id="RHEA-COMP:12144"/>
        <dbReference type="ChEBI" id="CHEBI:57856"/>
        <dbReference type="ChEBI" id="CHEBI:59789"/>
        <dbReference type="ChEBI" id="CHEBI:90596"/>
        <dbReference type="ChEBI" id="CHEBI:90598"/>
        <dbReference type="EC" id="2.1.1.77"/>
    </reaction>
</comment>
<dbReference type="Proteomes" id="UP001146120">
    <property type="component" value="Unassembled WGS sequence"/>
</dbReference>
<feature type="signal peptide" evidence="8">
    <location>
        <begin position="1"/>
        <end position="20"/>
    </location>
</feature>
<keyword evidence="10" id="KW-1185">Reference proteome</keyword>
<keyword evidence="3" id="KW-0963">Cytoplasm</keyword>
<dbReference type="AlphaFoldDB" id="A0AAV2YPX6"/>
<name>A0AAV2YPX6_9STRA</name>
<dbReference type="CDD" id="cd02440">
    <property type="entry name" value="AdoMet_MTases"/>
    <property type="match status" value="1"/>
</dbReference>
<sequence>MDLNMLLLLVLRVWLVVACAVVFASSKTPPQKQLSLDMAWRCSALTNEGLVENLARAGIVQSQRVRDAMKAVDRAKYMAAQGPVDPRIAYMDSPQPIGHQQTISAPHMHAYALQLADSAIDGLEAPKILDVGAGSGYLTACLGRMVEARGGRVIGIERIPELVSMASKNVNGADGDLIEKGVVSIQGKSFVCTIAKINRLTRAADGWQGLPNDGPFHFIHVGAAAEETPQALMRQLSNGGKLVVPVGPHGGAQVLLEIQREGQSFKERKLMDVSYVPLVRDRTEL</sequence>
<accession>A0AAV2YPX6</accession>